<feature type="domain" description="Chromo" evidence="6">
    <location>
        <begin position="37"/>
        <end position="86"/>
    </location>
</feature>
<feature type="zinc finger region" description="C3H1-type" evidence="4">
    <location>
        <begin position="617"/>
        <end position="647"/>
    </location>
</feature>
<comment type="caution">
    <text evidence="8">The sequence shown here is derived from an EMBL/GenBank/DDBJ whole genome shotgun (WGS) entry which is preliminary data.</text>
</comment>
<dbReference type="PROSITE" id="PS50103">
    <property type="entry name" value="ZF_C3H1"/>
    <property type="match status" value="4"/>
</dbReference>
<feature type="zinc finger region" description="C3H1-type" evidence="4">
    <location>
        <begin position="809"/>
        <end position="837"/>
    </location>
</feature>
<keyword evidence="9" id="KW-1185">Reference proteome</keyword>
<dbReference type="GO" id="GO:0005634">
    <property type="term" value="C:nucleus"/>
    <property type="evidence" value="ECO:0007669"/>
    <property type="project" value="UniProtKB-SubCell"/>
</dbReference>
<dbReference type="EMBL" id="ML993907">
    <property type="protein sequence ID" value="KAF2203304.1"/>
    <property type="molecule type" value="Genomic_DNA"/>
</dbReference>
<keyword evidence="4" id="KW-0863">Zinc-finger</keyword>
<dbReference type="GO" id="GO:0008270">
    <property type="term" value="F:zinc ion binding"/>
    <property type="evidence" value="ECO:0007669"/>
    <property type="project" value="UniProtKB-KW"/>
</dbReference>
<dbReference type="SMART" id="SM00356">
    <property type="entry name" value="ZnF_C3H1"/>
    <property type="match status" value="4"/>
</dbReference>
<evidence type="ECO:0000313" key="8">
    <source>
        <dbReference type="EMBL" id="KAF2203304.1"/>
    </source>
</evidence>
<evidence type="ECO:0000259" key="7">
    <source>
        <dbReference type="PROSITE" id="PS50103"/>
    </source>
</evidence>
<comment type="subcellular location">
    <subcellularLocation>
        <location evidence="1">Nucleus</location>
    </subcellularLocation>
</comment>
<dbReference type="InterPro" id="IPR000953">
    <property type="entry name" value="Chromo/chromo_shadow_dom"/>
</dbReference>
<protein>
    <recommendedName>
        <fullName evidence="10">Chromo domain-containing protein</fullName>
    </recommendedName>
</protein>
<feature type="zinc finger region" description="C3H1-type" evidence="4">
    <location>
        <begin position="438"/>
        <end position="466"/>
    </location>
</feature>
<keyword evidence="4" id="KW-0862">Zinc</keyword>
<evidence type="ECO:0000256" key="4">
    <source>
        <dbReference type="PROSITE-ProRule" id="PRU00723"/>
    </source>
</evidence>
<keyword evidence="3" id="KW-0539">Nucleus</keyword>
<dbReference type="InterPro" id="IPR016197">
    <property type="entry name" value="Chromo-like_dom_sf"/>
</dbReference>
<feature type="region of interest" description="Disordered" evidence="5">
    <location>
        <begin position="124"/>
        <end position="299"/>
    </location>
</feature>
<dbReference type="GO" id="GO:0006338">
    <property type="term" value="P:chromatin remodeling"/>
    <property type="evidence" value="ECO:0007669"/>
    <property type="project" value="UniProtKB-ARBA"/>
</dbReference>
<feature type="region of interest" description="Disordered" evidence="5">
    <location>
        <begin position="760"/>
        <end position="806"/>
    </location>
</feature>
<dbReference type="InterPro" id="IPR000571">
    <property type="entry name" value="Znf_CCCH"/>
</dbReference>
<keyword evidence="4" id="KW-0479">Metal-binding</keyword>
<dbReference type="PROSITE" id="PS50013">
    <property type="entry name" value="CHROMO_2"/>
    <property type="match status" value="1"/>
</dbReference>
<dbReference type="OrthoDB" id="1918685at2759"/>
<feature type="domain" description="C3H1-type" evidence="7">
    <location>
        <begin position="438"/>
        <end position="466"/>
    </location>
</feature>
<evidence type="ECO:0000256" key="2">
    <source>
        <dbReference type="ARBA" id="ARBA00011353"/>
    </source>
</evidence>
<feature type="zinc finger region" description="C3H1-type" evidence="4">
    <location>
        <begin position="549"/>
        <end position="579"/>
    </location>
</feature>
<feature type="region of interest" description="Disordered" evidence="5">
    <location>
        <begin position="387"/>
        <end position="437"/>
    </location>
</feature>
<evidence type="ECO:0000256" key="5">
    <source>
        <dbReference type="SAM" id="MobiDB-lite"/>
    </source>
</evidence>
<feature type="compositionally biased region" description="Low complexity" evidence="5">
    <location>
        <begin position="268"/>
        <end position="283"/>
    </location>
</feature>
<dbReference type="Pfam" id="PF00385">
    <property type="entry name" value="Chromo"/>
    <property type="match status" value="1"/>
</dbReference>
<dbReference type="Proteomes" id="UP000799536">
    <property type="component" value="Unassembled WGS sequence"/>
</dbReference>
<reference evidence="8" key="1">
    <citation type="journal article" date="2020" name="Stud. Mycol.">
        <title>101 Dothideomycetes genomes: a test case for predicting lifestyles and emergence of pathogens.</title>
        <authorList>
            <person name="Haridas S."/>
            <person name="Albert R."/>
            <person name="Binder M."/>
            <person name="Bloem J."/>
            <person name="Labutti K."/>
            <person name="Salamov A."/>
            <person name="Andreopoulos B."/>
            <person name="Baker S."/>
            <person name="Barry K."/>
            <person name="Bills G."/>
            <person name="Bluhm B."/>
            <person name="Cannon C."/>
            <person name="Castanera R."/>
            <person name="Culley D."/>
            <person name="Daum C."/>
            <person name="Ezra D."/>
            <person name="Gonzalez J."/>
            <person name="Henrissat B."/>
            <person name="Kuo A."/>
            <person name="Liang C."/>
            <person name="Lipzen A."/>
            <person name="Lutzoni F."/>
            <person name="Magnuson J."/>
            <person name="Mondo S."/>
            <person name="Nolan M."/>
            <person name="Ohm R."/>
            <person name="Pangilinan J."/>
            <person name="Park H.-J."/>
            <person name="Ramirez L."/>
            <person name="Alfaro M."/>
            <person name="Sun H."/>
            <person name="Tritt A."/>
            <person name="Yoshinaga Y."/>
            <person name="Zwiers L.-H."/>
            <person name="Turgeon B."/>
            <person name="Goodwin S."/>
            <person name="Spatafora J."/>
            <person name="Crous P."/>
            <person name="Grigoriev I."/>
        </authorList>
    </citation>
    <scope>NUCLEOTIDE SEQUENCE</scope>
    <source>
        <strain evidence="8">ATCC 74209</strain>
    </source>
</reference>
<dbReference type="PANTHER" id="PTHR22812">
    <property type="entry name" value="CHROMOBOX PROTEIN"/>
    <property type="match status" value="1"/>
</dbReference>
<evidence type="ECO:0000259" key="6">
    <source>
        <dbReference type="PROSITE" id="PS50013"/>
    </source>
</evidence>
<gene>
    <name evidence="8" type="ORF">GQ43DRAFT_461686</name>
</gene>
<comment type="subunit">
    <text evidence="2">Component of the NuA4 histone acetyltransferase complex.</text>
</comment>
<dbReference type="CDD" id="cd18966">
    <property type="entry name" value="chromodomain"/>
    <property type="match status" value="1"/>
</dbReference>
<dbReference type="SUPFAM" id="SSF54160">
    <property type="entry name" value="Chromo domain-like"/>
    <property type="match status" value="1"/>
</dbReference>
<feature type="compositionally biased region" description="Low complexity" evidence="5">
    <location>
        <begin position="167"/>
        <end position="180"/>
    </location>
</feature>
<feature type="compositionally biased region" description="Basic and acidic residues" evidence="5">
    <location>
        <begin position="198"/>
        <end position="252"/>
    </location>
</feature>
<proteinExistence type="predicted"/>
<dbReference type="InterPro" id="IPR051219">
    <property type="entry name" value="Heterochromatin_chromo-domain"/>
</dbReference>
<evidence type="ECO:0000256" key="1">
    <source>
        <dbReference type="ARBA" id="ARBA00004123"/>
    </source>
</evidence>
<feature type="compositionally biased region" description="Polar residues" evidence="5">
    <location>
        <begin position="388"/>
        <end position="399"/>
    </location>
</feature>
<evidence type="ECO:0000313" key="9">
    <source>
        <dbReference type="Proteomes" id="UP000799536"/>
    </source>
</evidence>
<feature type="compositionally biased region" description="Basic and acidic residues" evidence="5">
    <location>
        <begin position="408"/>
        <end position="437"/>
    </location>
</feature>
<evidence type="ECO:0008006" key="10">
    <source>
        <dbReference type="Google" id="ProtNLM"/>
    </source>
</evidence>
<accession>A0A9P4MRR6</accession>
<dbReference type="InterPro" id="IPR023780">
    <property type="entry name" value="Chromo_domain"/>
</dbReference>
<evidence type="ECO:0000256" key="3">
    <source>
        <dbReference type="ARBA" id="ARBA00023242"/>
    </source>
</evidence>
<name>A0A9P4MRR6_9PLEO</name>
<organism evidence="8 9">
    <name type="scientific">Delitschia confertaspora ATCC 74209</name>
    <dbReference type="NCBI Taxonomy" id="1513339"/>
    <lineage>
        <taxon>Eukaryota</taxon>
        <taxon>Fungi</taxon>
        <taxon>Dikarya</taxon>
        <taxon>Ascomycota</taxon>
        <taxon>Pezizomycotina</taxon>
        <taxon>Dothideomycetes</taxon>
        <taxon>Pleosporomycetidae</taxon>
        <taxon>Pleosporales</taxon>
        <taxon>Delitschiaceae</taxon>
        <taxon>Delitschia</taxon>
    </lineage>
</organism>
<sequence>MAITRSIVSPTGEDDYDTDTISVTSTAASEWSEDQEFPVEDILAEQVEDDGEKYFLIKWEGYGLHRCQWEPTGNVNKGSLLQGWQETKEKLDRGLVPGFKCFDEYNQRNIVAFEKAVLVAEESKLQRQEKRAKKRRRLAEGKSASTPVLIESSDDEPLIDRSRKIQSKTTATATATQKASLPAPHSRDPGKAPGGHGSHPEEEHDVKESHSIHREKKPKDDGKNRPPRMAGDRPVPRKTTWEIEDKPSDGRTKSNSTMSETTVQRAVTTSSSSPSTSRLASSSNVSTITKKKKPTHVPHATIRSSLVQDKQPTTLIRRSAPGAIKIVNQLPASRRRGWGQGSTDFYQTAHFWRLAELRSRNEPIPDITALQFVNAPSASSSNAIAVTPTMNQDSGNRGSMMNLYGLRDGSRQSRRNSDQQDISDHASDQDTAEPDEKDKVPLTCFNWKNGSCPFRPYSCKFLHRVTEHTAPPDGTVPPKFARPPLTCYFWFTDPRGCSKPADECGYAHKNTGWLAQAASETKKEPTKIDPTLEPQFLQPESFHSKSYPPRKELTCYFWFKEPRGCTKSADECSYAHANTGWLAPAMSDIKKEVTKIDPSLEPLHLQFKSHQSKNHAFRKDLTCPFWLTGPQGCYKSTDECFFAHENTGWLASTAQRGYRDPTRIDPSLNPESVQRQEAVSLPKRAHLQERTPLPKKQLQEAIPLSTKWEIEEAPPLSRKELMCWFWYNRSTGCGRKRCPYAHRNTGWLATMDGRTVKIDSSQELSDRHTSSTRTDVLPKDPASKPMPDWDASSASFDPHSRSASKPFPGKKMTKCIFYSRGICRNSEETCRFSHSGTRHIAPPPHDFVGEYTSPVPDLYYPKTVDAERSLQLVPQEGSVKRIARPKGVEFLSMSPKTVVTEPSLPSPSTVFHSIDSSVRATRGTQASSEAFIETSFLLPCSKGFKEIPVRLTALHGSAYDRVQSAIGGRRGFRAEHDVYSTNWRLWVCEMRKEFDKGSPIVGNIVPDPGAHIATEDLDDVWDTMNQRLLGAVVFDPEFTMVVFPAQDALWSFLDGDQNTKSDSSKLRFHILREVLPPTALVADAEPEFPFMDLKSMISDALDLDIYELFHWDQGLSLERKAFLLYHPVEHETELELVTQWLLMNDVEVFPPWLSGSWDCFYRDIVDGASGVVLIHSDINAFDQIPNYGQLLKHKVNMFQVGWQSTEPPDEEENSSPSYGYVCAKVQPVGGVIFITDDVWRYQPDEALRIVQLFFEKVRALERFDGVLCWRLATRPAFLKFLLELCEPHWAALNARDPSVPFSRWQLFEYISESDYSFPEEHTPIHYFLVEDEYPIMSPHPALQDDYDRALARSERHANSLMVGFYAQWMVERKDMYRHYCIVHTEPLRNVDYWRDWYQNIEEIMNPSQCIGYLENNARDQRFQYLDQ</sequence>
<feature type="domain" description="C3H1-type" evidence="7">
    <location>
        <begin position="809"/>
        <end position="837"/>
    </location>
</feature>
<feature type="compositionally biased region" description="Polar residues" evidence="5">
    <location>
        <begin position="253"/>
        <end position="267"/>
    </location>
</feature>
<dbReference type="SMART" id="SM00298">
    <property type="entry name" value="CHROMO"/>
    <property type="match status" value="1"/>
</dbReference>
<feature type="domain" description="C3H1-type" evidence="7">
    <location>
        <begin position="617"/>
        <end position="647"/>
    </location>
</feature>
<feature type="domain" description="C3H1-type" evidence="7">
    <location>
        <begin position="549"/>
        <end position="579"/>
    </location>
</feature>
<dbReference type="Gene3D" id="2.40.50.40">
    <property type="match status" value="1"/>
</dbReference>